<protein>
    <recommendedName>
        <fullName evidence="1">FBD domain-containing protein</fullName>
    </recommendedName>
</protein>
<evidence type="ECO:0000259" key="1">
    <source>
        <dbReference type="SMART" id="SM00579"/>
    </source>
</evidence>
<accession>A0ABD2Y871</accession>
<reference evidence="2 3" key="1">
    <citation type="submission" date="2024-11" db="EMBL/GenBank/DDBJ databases">
        <title>A near-complete genome assembly of Cinchona calisaya.</title>
        <authorList>
            <person name="Lian D.C."/>
            <person name="Zhao X.W."/>
            <person name="Wei L."/>
        </authorList>
    </citation>
    <scope>NUCLEOTIDE SEQUENCE [LARGE SCALE GENOMIC DNA]</scope>
    <source>
        <tissue evidence="2">Nenye</tissue>
    </source>
</reference>
<dbReference type="EMBL" id="JBJUIK010000015">
    <property type="protein sequence ID" value="KAL3503228.1"/>
    <property type="molecule type" value="Genomic_DNA"/>
</dbReference>
<dbReference type="Proteomes" id="UP001630127">
    <property type="component" value="Unassembled WGS sequence"/>
</dbReference>
<dbReference type="PANTHER" id="PTHR31900">
    <property type="entry name" value="F-BOX/RNI SUPERFAMILY PROTEIN-RELATED"/>
    <property type="match status" value="1"/>
</dbReference>
<dbReference type="InterPro" id="IPR050232">
    <property type="entry name" value="FBL13/AtMIF1-like"/>
</dbReference>
<dbReference type="SMART" id="SM00579">
    <property type="entry name" value="FBD"/>
    <property type="match status" value="1"/>
</dbReference>
<sequence length="128" mass="14934">MLIRCVWHPLLPYFLEGANNLEVLTLGQGDDDLDFNASTEPEHVPRCLSSCLRAISVENFRSQETEFEMLKFFLKNGKVLKTLEISSPRQIDKREKDSILEKISEFPEHPRRVRLQFAEISSRLCKRI</sequence>
<dbReference type="InterPro" id="IPR006566">
    <property type="entry name" value="FBD"/>
</dbReference>
<dbReference type="PANTHER" id="PTHR31900:SF30">
    <property type="entry name" value="SUPERFAMILY PROTEIN, PUTATIVE-RELATED"/>
    <property type="match status" value="1"/>
</dbReference>
<proteinExistence type="predicted"/>
<organism evidence="2 3">
    <name type="scientific">Cinchona calisaya</name>
    <dbReference type="NCBI Taxonomy" id="153742"/>
    <lineage>
        <taxon>Eukaryota</taxon>
        <taxon>Viridiplantae</taxon>
        <taxon>Streptophyta</taxon>
        <taxon>Embryophyta</taxon>
        <taxon>Tracheophyta</taxon>
        <taxon>Spermatophyta</taxon>
        <taxon>Magnoliopsida</taxon>
        <taxon>eudicotyledons</taxon>
        <taxon>Gunneridae</taxon>
        <taxon>Pentapetalae</taxon>
        <taxon>asterids</taxon>
        <taxon>lamiids</taxon>
        <taxon>Gentianales</taxon>
        <taxon>Rubiaceae</taxon>
        <taxon>Cinchonoideae</taxon>
        <taxon>Cinchoneae</taxon>
        <taxon>Cinchona</taxon>
    </lineage>
</organism>
<dbReference type="AlphaFoldDB" id="A0ABD2Y871"/>
<keyword evidence="3" id="KW-1185">Reference proteome</keyword>
<evidence type="ECO:0000313" key="2">
    <source>
        <dbReference type="EMBL" id="KAL3503228.1"/>
    </source>
</evidence>
<evidence type="ECO:0000313" key="3">
    <source>
        <dbReference type="Proteomes" id="UP001630127"/>
    </source>
</evidence>
<comment type="caution">
    <text evidence="2">The sequence shown here is derived from an EMBL/GenBank/DDBJ whole genome shotgun (WGS) entry which is preliminary data.</text>
</comment>
<gene>
    <name evidence="2" type="ORF">ACH5RR_037677</name>
</gene>
<dbReference type="Pfam" id="PF08387">
    <property type="entry name" value="FBD"/>
    <property type="match status" value="1"/>
</dbReference>
<feature type="domain" description="FBD" evidence="1">
    <location>
        <begin position="46"/>
        <end position="118"/>
    </location>
</feature>
<name>A0ABD2Y871_9GENT</name>